<evidence type="ECO:0000256" key="1">
    <source>
        <dbReference type="SAM" id="MobiDB-lite"/>
    </source>
</evidence>
<dbReference type="GO" id="GO:0015074">
    <property type="term" value="P:DNA integration"/>
    <property type="evidence" value="ECO:0007669"/>
    <property type="project" value="InterPro"/>
</dbReference>
<dbReference type="InterPro" id="IPR002492">
    <property type="entry name" value="Transposase_Tc1-like"/>
</dbReference>
<evidence type="ECO:0000259" key="2">
    <source>
        <dbReference type="Pfam" id="PF01498"/>
    </source>
</evidence>
<protein>
    <recommendedName>
        <fullName evidence="2">Transposase Tc1-like domain-containing protein</fullName>
    </recommendedName>
</protein>
<dbReference type="GO" id="GO:0003677">
    <property type="term" value="F:DNA binding"/>
    <property type="evidence" value="ECO:0007669"/>
    <property type="project" value="InterPro"/>
</dbReference>
<dbReference type="InterPro" id="IPR036397">
    <property type="entry name" value="RNaseH_sf"/>
</dbReference>
<gene>
    <name evidence="3" type="ORF">CNMCM5623_002676</name>
</gene>
<dbReference type="AlphaFoldDB" id="A0A8H6QCJ6"/>
<comment type="caution">
    <text evidence="3">The sequence shown here is derived from an EMBL/GenBank/DDBJ whole genome shotgun (WGS) entry which is preliminary data.</text>
</comment>
<evidence type="ECO:0000313" key="4">
    <source>
        <dbReference type="Proteomes" id="UP000654922"/>
    </source>
</evidence>
<dbReference type="SUPFAM" id="SSF46689">
    <property type="entry name" value="Homeodomain-like"/>
    <property type="match status" value="1"/>
</dbReference>
<dbReference type="Gene3D" id="3.30.420.10">
    <property type="entry name" value="Ribonuclease H-like superfamily/Ribonuclease H"/>
    <property type="match status" value="1"/>
</dbReference>
<feature type="compositionally biased region" description="Low complexity" evidence="1">
    <location>
        <begin position="14"/>
        <end position="31"/>
    </location>
</feature>
<proteinExistence type="predicted"/>
<accession>A0A8H6QCJ6</accession>
<sequence length="304" mass="35076">MNSTRCSPTIHIFSLPASSKPSSKPSKPFKPSKMRGSYHPVTVRVQALTLAYCGVDMKHIEATTGMPRQTIQYWVKKARERGYNPEIDPRILPEYVEDGKRTGRPKEITKATEQAILESIGKDRNGREKSSEILAFEAGISYSSVLRILKRHGYKAVKQTTKPGLTDEMKQKRLQFCLAHKDWTLEDWKNVIWTDETSVSLGQRRGAIHVWRIKDERNDPTVIRRRWKGTSDFMVWGAFSYDKKGPLHIWAPETAQDKRHAEQEITLLNQQLEPIRKAEWELNTSMARLKLRNGRAPGRTPIWK</sequence>
<evidence type="ECO:0000313" key="3">
    <source>
        <dbReference type="EMBL" id="KAF7170148.1"/>
    </source>
</evidence>
<dbReference type="GO" id="GO:0006313">
    <property type="term" value="P:DNA transposition"/>
    <property type="evidence" value="ECO:0007669"/>
    <property type="project" value="InterPro"/>
</dbReference>
<reference evidence="3" key="1">
    <citation type="submission" date="2020-06" db="EMBL/GenBank/DDBJ databases">
        <title>Draft genome sequences of strains closely related to Aspergillus parafelis and Aspergillus hiratsukae.</title>
        <authorList>
            <person name="Dos Santos R.A.C."/>
            <person name="Rivero-Menendez O."/>
            <person name="Steenwyk J.L."/>
            <person name="Mead M.E."/>
            <person name="Goldman G.H."/>
            <person name="Alastruey-Izquierdo A."/>
            <person name="Rokas A."/>
        </authorList>
    </citation>
    <scope>NUCLEOTIDE SEQUENCE</scope>
    <source>
        <strain evidence="3">CNM-CM5623</strain>
    </source>
</reference>
<dbReference type="Proteomes" id="UP000654922">
    <property type="component" value="Unassembled WGS sequence"/>
</dbReference>
<organism evidence="3 4">
    <name type="scientific">Aspergillus felis</name>
    <dbReference type="NCBI Taxonomy" id="1287682"/>
    <lineage>
        <taxon>Eukaryota</taxon>
        <taxon>Fungi</taxon>
        <taxon>Dikarya</taxon>
        <taxon>Ascomycota</taxon>
        <taxon>Pezizomycotina</taxon>
        <taxon>Eurotiomycetes</taxon>
        <taxon>Eurotiomycetidae</taxon>
        <taxon>Eurotiales</taxon>
        <taxon>Aspergillaceae</taxon>
        <taxon>Aspergillus</taxon>
        <taxon>Aspergillus subgen. Fumigati</taxon>
    </lineage>
</organism>
<feature type="domain" description="Transposase Tc1-like" evidence="2">
    <location>
        <begin position="132"/>
        <end position="182"/>
    </location>
</feature>
<name>A0A8H6QCJ6_9EURO</name>
<feature type="region of interest" description="Disordered" evidence="1">
    <location>
        <begin position="13"/>
        <end position="36"/>
    </location>
</feature>
<dbReference type="Pfam" id="PF01498">
    <property type="entry name" value="HTH_Tnp_Tc3_2"/>
    <property type="match status" value="1"/>
</dbReference>
<dbReference type="InterPro" id="IPR009057">
    <property type="entry name" value="Homeodomain-like_sf"/>
</dbReference>
<dbReference type="OrthoDB" id="5415741at2759"/>
<dbReference type="EMBL" id="JACBAE010001223">
    <property type="protein sequence ID" value="KAF7170148.1"/>
    <property type="molecule type" value="Genomic_DNA"/>
</dbReference>